<evidence type="ECO:0000313" key="16">
    <source>
        <dbReference type="EMBL" id="KAG5587363.1"/>
    </source>
</evidence>
<dbReference type="GO" id="GO:0002238">
    <property type="term" value="P:response to molecule of fungal origin"/>
    <property type="evidence" value="ECO:0007669"/>
    <property type="project" value="UniProtKB-ARBA"/>
</dbReference>
<organism evidence="16 17">
    <name type="scientific">Solanum commersonii</name>
    <name type="common">Commerson's wild potato</name>
    <name type="synonym">Commerson's nightshade</name>
    <dbReference type="NCBI Taxonomy" id="4109"/>
    <lineage>
        <taxon>Eukaryota</taxon>
        <taxon>Viridiplantae</taxon>
        <taxon>Streptophyta</taxon>
        <taxon>Embryophyta</taxon>
        <taxon>Tracheophyta</taxon>
        <taxon>Spermatophyta</taxon>
        <taxon>Magnoliopsida</taxon>
        <taxon>eudicotyledons</taxon>
        <taxon>Gunneridae</taxon>
        <taxon>Pentapetalae</taxon>
        <taxon>asterids</taxon>
        <taxon>lamiids</taxon>
        <taxon>Solanales</taxon>
        <taxon>Solanaceae</taxon>
        <taxon>Solanoideae</taxon>
        <taxon>Solaneae</taxon>
        <taxon>Solanum</taxon>
    </lineage>
</organism>
<dbReference type="PRINTS" id="PR00367">
    <property type="entry name" value="ETHRSPELEMNT"/>
</dbReference>
<keyword evidence="7 13" id="KW-0408">Iron</keyword>
<dbReference type="CDD" id="cd00018">
    <property type="entry name" value="AP2"/>
    <property type="match status" value="1"/>
</dbReference>
<dbReference type="InterPro" id="IPR044861">
    <property type="entry name" value="IPNS-like_FE2OG_OXY"/>
</dbReference>
<name>A0A9J5XG81_SOLCO</name>
<evidence type="ECO:0000256" key="12">
    <source>
        <dbReference type="ARBA" id="ARBA00023242"/>
    </source>
</evidence>
<evidence type="ECO:0000256" key="9">
    <source>
        <dbReference type="ARBA" id="ARBA00023125"/>
    </source>
</evidence>
<dbReference type="PANTHER" id="PTHR47991">
    <property type="entry name" value="OXOGLUTARATE/IRON-DEPENDENT DIOXYGENASE"/>
    <property type="match status" value="1"/>
</dbReference>
<keyword evidence="17" id="KW-1185">Reference proteome</keyword>
<evidence type="ECO:0000313" key="17">
    <source>
        <dbReference type="Proteomes" id="UP000824120"/>
    </source>
</evidence>
<evidence type="ECO:0000259" key="14">
    <source>
        <dbReference type="PROSITE" id="PS51032"/>
    </source>
</evidence>
<evidence type="ECO:0000259" key="15">
    <source>
        <dbReference type="PROSITE" id="PS51471"/>
    </source>
</evidence>
<evidence type="ECO:0000256" key="7">
    <source>
        <dbReference type="ARBA" id="ARBA00023004"/>
    </source>
</evidence>
<dbReference type="SUPFAM" id="SSF54171">
    <property type="entry name" value="DNA-binding domain"/>
    <property type="match status" value="1"/>
</dbReference>
<evidence type="ECO:0000256" key="8">
    <source>
        <dbReference type="ARBA" id="ARBA00023015"/>
    </source>
</evidence>
<dbReference type="OrthoDB" id="406156at2759"/>
<keyword evidence="11" id="KW-0804">Transcription</keyword>
<dbReference type="Pfam" id="PF00847">
    <property type="entry name" value="AP2"/>
    <property type="match status" value="1"/>
</dbReference>
<keyword evidence="8" id="KW-0805">Transcription regulation</keyword>
<dbReference type="AlphaFoldDB" id="A0A9J5XG81"/>
<dbReference type="Gene3D" id="3.30.730.10">
    <property type="entry name" value="AP2/ERF domain"/>
    <property type="match status" value="1"/>
</dbReference>
<keyword evidence="4" id="KW-0611">Plant defense</keyword>
<feature type="domain" description="AP2/ERF" evidence="14">
    <location>
        <begin position="304"/>
        <end position="362"/>
    </location>
</feature>
<keyword evidence="12" id="KW-0539">Nucleus</keyword>
<dbReference type="Proteomes" id="UP000824120">
    <property type="component" value="Chromosome 9"/>
</dbReference>
<evidence type="ECO:0000256" key="6">
    <source>
        <dbReference type="ARBA" id="ARBA00023002"/>
    </source>
</evidence>
<dbReference type="GO" id="GO:0031418">
    <property type="term" value="F:L-ascorbic acid binding"/>
    <property type="evidence" value="ECO:0007669"/>
    <property type="project" value="UniProtKB-KW"/>
</dbReference>
<evidence type="ECO:0000256" key="11">
    <source>
        <dbReference type="ARBA" id="ARBA00023163"/>
    </source>
</evidence>
<dbReference type="Pfam" id="PF03171">
    <property type="entry name" value="2OG-FeII_Oxy"/>
    <property type="match status" value="1"/>
</dbReference>
<keyword evidence="6 13" id="KW-0560">Oxidoreductase</keyword>
<dbReference type="Gene3D" id="2.60.120.330">
    <property type="entry name" value="B-lactam Antibiotic, Isopenicillin N Synthase, Chain"/>
    <property type="match status" value="1"/>
</dbReference>
<comment type="similarity">
    <text evidence="2 13">Belongs to the iron/ascorbate-dependent oxidoreductase family.</text>
</comment>
<sequence length="421" mass="47447">MSNFVSSWTKNIVTLPENYAMPPDRRPNEHVSIGSNIPVIDLAKASSSTINHAELVQEILKASQEFGLFQKLMDDVMDLFKKLFDMSVEMKDKLFSEDSNKSCKVFGNRYINGEIRYWRDLLLQPVFPIQEDTQHWLENIPARYRELVETYSTEVRKLCTTIVELIGEGLGVELGEELIKDQALGASYYPPCPDPSSAMGSPAHCDPNIITFLQQQVYGLQIFKDGHWIGVHPLPYAFVVIIGYQMKIISNNKLVACEHRAVTNSESGRVTLGTFVSPAGYCVVEPAKALVNGDSPALYRAFKYEEGVRKRPWGKYAAEIRDTNKNGARVWLGTYATAEEAARAYDKAAFEMRGRFAVLNFPHEYPSDHHFSSSSSYSMSSSSTSCSSVIKEVIELEYLDDKLLEELLGLESDKSHDDYNK</sequence>
<dbReference type="InterPro" id="IPR001471">
    <property type="entry name" value="AP2/ERF_dom"/>
</dbReference>
<comment type="subcellular location">
    <subcellularLocation>
        <location evidence="1">Nucleus</location>
    </subcellularLocation>
</comment>
<keyword evidence="10" id="KW-0010">Activator</keyword>
<dbReference type="GO" id="GO:0005634">
    <property type="term" value="C:nucleus"/>
    <property type="evidence" value="ECO:0007669"/>
    <property type="project" value="UniProtKB-SubCell"/>
</dbReference>
<dbReference type="Pfam" id="PF14226">
    <property type="entry name" value="DIOX_N"/>
    <property type="match status" value="1"/>
</dbReference>
<feature type="domain" description="Fe2OG dioxygenase" evidence="15">
    <location>
        <begin position="179"/>
        <end position="278"/>
    </location>
</feature>
<dbReference type="EMBL" id="JACXVP010000009">
    <property type="protein sequence ID" value="KAG5587363.1"/>
    <property type="molecule type" value="Genomic_DNA"/>
</dbReference>
<evidence type="ECO:0000256" key="4">
    <source>
        <dbReference type="ARBA" id="ARBA00022821"/>
    </source>
</evidence>
<evidence type="ECO:0000256" key="5">
    <source>
        <dbReference type="ARBA" id="ARBA00022896"/>
    </source>
</evidence>
<protein>
    <submittedName>
        <fullName evidence="16">Uncharacterized protein</fullName>
    </submittedName>
</protein>
<dbReference type="GO" id="GO:0009805">
    <property type="term" value="P:coumarin biosynthetic process"/>
    <property type="evidence" value="ECO:0007669"/>
    <property type="project" value="UniProtKB-ARBA"/>
</dbReference>
<dbReference type="InterPro" id="IPR050295">
    <property type="entry name" value="Plant_2OG-oxidoreductases"/>
</dbReference>
<dbReference type="GO" id="GO:0046872">
    <property type="term" value="F:metal ion binding"/>
    <property type="evidence" value="ECO:0007669"/>
    <property type="project" value="UniProtKB-KW"/>
</dbReference>
<keyword evidence="9" id="KW-0238">DNA-binding</keyword>
<evidence type="ECO:0000256" key="10">
    <source>
        <dbReference type="ARBA" id="ARBA00023159"/>
    </source>
</evidence>
<keyword evidence="5" id="KW-0847">Vitamin C</keyword>
<evidence type="ECO:0000256" key="3">
    <source>
        <dbReference type="ARBA" id="ARBA00022723"/>
    </source>
</evidence>
<dbReference type="PROSITE" id="PS51032">
    <property type="entry name" value="AP2_ERF"/>
    <property type="match status" value="1"/>
</dbReference>
<evidence type="ECO:0000256" key="13">
    <source>
        <dbReference type="RuleBase" id="RU003682"/>
    </source>
</evidence>
<gene>
    <name evidence="16" type="ORF">H5410_047797</name>
</gene>
<keyword evidence="3 13" id="KW-0479">Metal-binding</keyword>
<accession>A0A9J5XG81</accession>
<dbReference type="GO" id="GO:0016706">
    <property type="term" value="F:2-oxoglutarate-dependent dioxygenase activity"/>
    <property type="evidence" value="ECO:0007669"/>
    <property type="project" value="UniProtKB-ARBA"/>
</dbReference>
<proteinExistence type="inferred from homology"/>
<dbReference type="InterPro" id="IPR027443">
    <property type="entry name" value="IPNS-like_sf"/>
</dbReference>
<dbReference type="GO" id="GO:0003677">
    <property type="term" value="F:DNA binding"/>
    <property type="evidence" value="ECO:0007669"/>
    <property type="project" value="UniProtKB-KW"/>
</dbReference>
<dbReference type="PROSITE" id="PS51471">
    <property type="entry name" value="FE2OG_OXY"/>
    <property type="match status" value="1"/>
</dbReference>
<evidence type="ECO:0000256" key="2">
    <source>
        <dbReference type="ARBA" id="ARBA00008056"/>
    </source>
</evidence>
<dbReference type="GO" id="GO:0003700">
    <property type="term" value="F:DNA-binding transcription factor activity"/>
    <property type="evidence" value="ECO:0007669"/>
    <property type="project" value="InterPro"/>
</dbReference>
<dbReference type="GO" id="GO:0006952">
    <property type="term" value="P:defense response"/>
    <property type="evidence" value="ECO:0007669"/>
    <property type="project" value="UniProtKB-KW"/>
</dbReference>
<dbReference type="SMART" id="SM00380">
    <property type="entry name" value="AP2"/>
    <property type="match status" value="1"/>
</dbReference>
<comment type="caution">
    <text evidence="16">The sequence shown here is derived from an EMBL/GenBank/DDBJ whole genome shotgun (WGS) entry which is preliminary data.</text>
</comment>
<dbReference type="InterPro" id="IPR016177">
    <property type="entry name" value="DNA-bd_dom_sf"/>
</dbReference>
<evidence type="ECO:0000256" key="1">
    <source>
        <dbReference type="ARBA" id="ARBA00004123"/>
    </source>
</evidence>
<dbReference type="InterPro" id="IPR036955">
    <property type="entry name" value="AP2/ERF_dom_sf"/>
</dbReference>
<dbReference type="InterPro" id="IPR005123">
    <property type="entry name" value="Oxoglu/Fe-dep_dioxygenase_dom"/>
</dbReference>
<dbReference type="InterPro" id="IPR026992">
    <property type="entry name" value="DIOX_N"/>
</dbReference>
<reference evidence="16 17" key="1">
    <citation type="submission" date="2020-09" db="EMBL/GenBank/DDBJ databases">
        <title>De no assembly of potato wild relative species, Solanum commersonii.</title>
        <authorList>
            <person name="Cho K."/>
        </authorList>
    </citation>
    <scope>NUCLEOTIDE SEQUENCE [LARGE SCALE GENOMIC DNA]</scope>
    <source>
        <strain evidence="16">LZ3.2</strain>
        <tissue evidence="16">Leaf</tissue>
    </source>
</reference>
<dbReference type="SUPFAM" id="SSF51197">
    <property type="entry name" value="Clavaminate synthase-like"/>
    <property type="match status" value="1"/>
</dbReference>
<dbReference type="FunFam" id="3.30.730.10:FF:000001">
    <property type="entry name" value="Ethylene-responsive transcription factor 2"/>
    <property type="match status" value="1"/>
</dbReference>